<keyword evidence="2" id="KW-1185">Reference proteome</keyword>
<dbReference type="STRING" id="371042.NG99_06845"/>
<dbReference type="OrthoDB" id="5459053at2"/>
<dbReference type="PANTHER" id="PTHR35531:SF1">
    <property type="entry name" value="INNER MEMBRANE PROTEIN YBCI-RELATED"/>
    <property type="match status" value="1"/>
</dbReference>
<evidence type="ECO:0000313" key="2">
    <source>
        <dbReference type="Proteomes" id="UP000030351"/>
    </source>
</evidence>
<comment type="caution">
    <text evidence="1">The sequence shown here is derived from an EMBL/GenBank/DDBJ whole genome shotgun (WGS) entry which is preliminary data.</text>
</comment>
<dbReference type="RefSeq" id="WP_034890002.1">
    <property type="nucleotide sequence ID" value="NZ_JRUQ01000024.1"/>
</dbReference>
<dbReference type="InterPro" id="IPR007404">
    <property type="entry name" value="YdjM-like"/>
</dbReference>
<evidence type="ECO:0008006" key="3">
    <source>
        <dbReference type="Google" id="ProtNLM"/>
    </source>
</evidence>
<evidence type="ECO:0000313" key="1">
    <source>
        <dbReference type="EMBL" id="KGT94857.1"/>
    </source>
</evidence>
<gene>
    <name evidence="1" type="ORF">NG99_06845</name>
</gene>
<reference evidence="1 2" key="1">
    <citation type="submission" date="2014-10" db="EMBL/GenBank/DDBJ databases">
        <title>Genome sequence of Erwinia typographi M043b.</title>
        <authorList>
            <person name="Chan K.-G."/>
            <person name="Tan W.-S."/>
        </authorList>
    </citation>
    <scope>NUCLEOTIDE SEQUENCE [LARGE SCALE GENOMIC DNA]</scope>
    <source>
        <strain evidence="1 2">M043b</strain>
    </source>
</reference>
<dbReference type="PIRSF" id="PIRSF030780">
    <property type="entry name" value="Md_memb_hyd_prd"/>
    <property type="match status" value="1"/>
</dbReference>
<dbReference type="InterPro" id="IPR016956">
    <property type="entry name" value="YdjM"/>
</dbReference>
<dbReference type="NCBIfam" id="NF008651">
    <property type="entry name" value="PRK11648.1"/>
    <property type="match status" value="1"/>
</dbReference>
<dbReference type="Pfam" id="PF04307">
    <property type="entry name" value="YdjM"/>
    <property type="match status" value="1"/>
</dbReference>
<accession>A0A0A3Z6Z0</accession>
<dbReference type="Proteomes" id="UP000030351">
    <property type="component" value="Unassembled WGS sequence"/>
</dbReference>
<organism evidence="1 2">
    <name type="scientific">Erwinia typographi</name>
    <dbReference type="NCBI Taxonomy" id="371042"/>
    <lineage>
        <taxon>Bacteria</taxon>
        <taxon>Pseudomonadati</taxon>
        <taxon>Pseudomonadota</taxon>
        <taxon>Gammaproteobacteria</taxon>
        <taxon>Enterobacterales</taxon>
        <taxon>Erwiniaceae</taxon>
        <taxon>Erwinia</taxon>
    </lineage>
</organism>
<dbReference type="EMBL" id="JRUQ01000024">
    <property type="protein sequence ID" value="KGT94857.1"/>
    <property type="molecule type" value="Genomic_DNA"/>
</dbReference>
<dbReference type="AlphaFoldDB" id="A0A0A3Z6Z0"/>
<dbReference type="eggNOG" id="COG1988">
    <property type="taxonomic scope" value="Bacteria"/>
</dbReference>
<sequence length="196" mass="21411">MTAEGHVIFAIASAIFAKRAGLTPELANGDWWHVVPATLLTCLLPDIDHPKSTLGQRLKWISQPVARAFGHRGFTHSLLAVLAGVALFQLKVPKAWVIPADVFQGLVLGYLSHIAADMLTPAGVPLLWPCRWRFRLPLLNSKKGNQLERALCLALVGYAMWFPAGMPPFGASGWPAQMVNSVQNSMIRLFTPSTAH</sequence>
<protein>
    <recommendedName>
        <fullName evidence="3">Hydrolase</fullName>
    </recommendedName>
</protein>
<proteinExistence type="predicted"/>
<name>A0A0A3Z6Z0_9GAMM</name>
<dbReference type="PANTHER" id="PTHR35531">
    <property type="entry name" value="INNER MEMBRANE PROTEIN YBCI-RELATED"/>
    <property type="match status" value="1"/>
</dbReference>